<comment type="similarity">
    <text evidence="2">Belongs to the CpsC/CapA family.</text>
</comment>
<evidence type="ECO:0000256" key="2">
    <source>
        <dbReference type="ARBA" id="ARBA00006683"/>
    </source>
</evidence>
<evidence type="ECO:0000256" key="8">
    <source>
        <dbReference type="SAM" id="Phobius"/>
    </source>
</evidence>
<feature type="compositionally biased region" description="Gly residues" evidence="7">
    <location>
        <begin position="241"/>
        <end position="251"/>
    </location>
</feature>
<accession>A0A3B0CJT6</accession>
<feature type="region of interest" description="Disordered" evidence="7">
    <location>
        <begin position="231"/>
        <end position="251"/>
    </location>
</feature>
<keyword evidence="4 8" id="KW-0812">Transmembrane</keyword>
<keyword evidence="3" id="KW-1003">Cell membrane</keyword>
<dbReference type="InterPro" id="IPR050445">
    <property type="entry name" value="Bact_polysacc_biosynth/exp"/>
</dbReference>
<sequence length="251" mass="27218">MTETRELSAILRKRFWIIAVFVLIGCSAAYLYSAYLVTPIYSASVKLIVNQIKSSAQSDRVDYSSVTTSLILVNTYKEIVGTSAIMEKVVEQYPDIGMTSNQLIGKVKVSGVRDSQIITLTVTDSSQSNAVKIVNAVSEVFKTEIPKIMMTDNITILHSAKTLNNPKPLSPNIPFNIVIGFLLSLLISVGIVFAMEVGNDTIRSDEEARRRLGLPVIATVSKIQRYSSGVQNGASSSVKSGKGGETYVGTN</sequence>
<reference evidence="10 11" key="1">
    <citation type="journal article" date="2007" name="Int. J. Syst. Evol. Microbiol.">
        <title>Paenibacillus ginsengarvi sp. nov., isolated from soil from ginseng cultivation.</title>
        <authorList>
            <person name="Yoon M.H."/>
            <person name="Ten L.N."/>
            <person name="Im W.T."/>
        </authorList>
    </citation>
    <scope>NUCLEOTIDE SEQUENCE [LARGE SCALE GENOMIC DNA]</scope>
    <source>
        <strain evidence="10 11">KCTC 13059</strain>
    </source>
</reference>
<keyword evidence="11" id="KW-1185">Reference proteome</keyword>
<dbReference type="EMBL" id="RBAH01000004">
    <property type="protein sequence ID" value="RKN85663.1"/>
    <property type="molecule type" value="Genomic_DNA"/>
</dbReference>
<evidence type="ECO:0000256" key="4">
    <source>
        <dbReference type="ARBA" id="ARBA00022692"/>
    </source>
</evidence>
<dbReference type="Proteomes" id="UP000282311">
    <property type="component" value="Unassembled WGS sequence"/>
</dbReference>
<evidence type="ECO:0000313" key="10">
    <source>
        <dbReference type="EMBL" id="RKN85663.1"/>
    </source>
</evidence>
<evidence type="ECO:0000259" key="9">
    <source>
        <dbReference type="Pfam" id="PF02706"/>
    </source>
</evidence>
<keyword evidence="6 8" id="KW-0472">Membrane</keyword>
<gene>
    <name evidence="10" type="ORF">D7M11_08275</name>
</gene>
<evidence type="ECO:0000256" key="1">
    <source>
        <dbReference type="ARBA" id="ARBA00004651"/>
    </source>
</evidence>
<dbReference type="GO" id="GO:0005886">
    <property type="term" value="C:plasma membrane"/>
    <property type="evidence" value="ECO:0007669"/>
    <property type="project" value="UniProtKB-SubCell"/>
</dbReference>
<feature type="domain" description="Polysaccharide chain length determinant N-terminal" evidence="9">
    <location>
        <begin position="5"/>
        <end position="92"/>
    </location>
</feature>
<evidence type="ECO:0000256" key="5">
    <source>
        <dbReference type="ARBA" id="ARBA00022989"/>
    </source>
</evidence>
<comment type="caution">
    <text evidence="10">The sequence shown here is derived from an EMBL/GenBank/DDBJ whole genome shotgun (WGS) entry which is preliminary data.</text>
</comment>
<dbReference type="PROSITE" id="PS51257">
    <property type="entry name" value="PROKAR_LIPOPROTEIN"/>
    <property type="match status" value="1"/>
</dbReference>
<dbReference type="AlphaFoldDB" id="A0A3B0CJT6"/>
<organism evidence="10 11">
    <name type="scientific">Paenibacillus ginsengarvi</name>
    <dbReference type="NCBI Taxonomy" id="400777"/>
    <lineage>
        <taxon>Bacteria</taxon>
        <taxon>Bacillati</taxon>
        <taxon>Bacillota</taxon>
        <taxon>Bacilli</taxon>
        <taxon>Bacillales</taxon>
        <taxon>Paenibacillaceae</taxon>
        <taxon>Paenibacillus</taxon>
    </lineage>
</organism>
<dbReference type="PANTHER" id="PTHR32309:SF13">
    <property type="entry name" value="FERRIC ENTEROBACTIN TRANSPORT PROTEIN FEPE"/>
    <property type="match status" value="1"/>
</dbReference>
<dbReference type="InterPro" id="IPR003856">
    <property type="entry name" value="LPS_length_determ_N"/>
</dbReference>
<proteinExistence type="inferred from homology"/>
<dbReference type="Pfam" id="PF02706">
    <property type="entry name" value="Wzz"/>
    <property type="match status" value="1"/>
</dbReference>
<evidence type="ECO:0000313" key="11">
    <source>
        <dbReference type="Proteomes" id="UP000282311"/>
    </source>
</evidence>
<dbReference type="GO" id="GO:0004713">
    <property type="term" value="F:protein tyrosine kinase activity"/>
    <property type="evidence" value="ECO:0007669"/>
    <property type="project" value="TreeGrafter"/>
</dbReference>
<evidence type="ECO:0000256" key="3">
    <source>
        <dbReference type="ARBA" id="ARBA00022475"/>
    </source>
</evidence>
<feature type="transmembrane region" description="Helical" evidence="8">
    <location>
        <begin position="15"/>
        <end position="37"/>
    </location>
</feature>
<keyword evidence="5 8" id="KW-1133">Transmembrane helix</keyword>
<comment type="subcellular location">
    <subcellularLocation>
        <location evidence="1">Cell membrane</location>
        <topology evidence="1">Multi-pass membrane protein</topology>
    </subcellularLocation>
</comment>
<dbReference type="PANTHER" id="PTHR32309">
    <property type="entry name" value="TYROSINE-PROTEIN KINASE"/>
    <property type="match status" value="1"/>
</dbReference>
<feature type="transmembrane region" description="Helical" evidence="8">
    <location>
        <begin position="173"/>
        <end position="194"/>
    </location>
</feature>
<protein>
    <recommendedName>
        <fullName evidence="9">Polysaccharide chain length determinant N-terminal domain-containing protein</fullName>
    </recommendedName>
</protein>
<dbReference type="OrthoDB" id="2360475at2"/>
<dbReference type="RefSeq" id="WP_120746685.1">
    <property type="nucleotide sequence ID" value="NZ_RBAH01000004.1"/>
</dbReference>
<name>A0A3B0CJT6_9BACL</name>
<evidence type="ECO:0000256" key="7">
    <source>
        <dbReference type="SAM" id="MobiDB-lite"/>
    </source>
</evidence>
<evidence type="ECO:0000256" key="6">
    <source>
        <dbReference type="ARBA" id="ARBA00023136"/>
    </source>
</evidence>